<evidence type="ECO:0000256" key="4">
    <source>
        <dbReference type="ARBA" id="ARBA00004752"/>
    </source>
</evidence>
<name>A0A1G6MML9_9BACT</name>
<keyword evidence="8 19" id="KW-0132">Cell division</keyword>
<dbReference type="EC" id="1.3.1.98" evidence="5 19"/>
<keyword evidence="7 19" id="KW-0963">Cytoplasm</keyword>
<dbReference type="GO" id="GO:0008360">
    <property type="term" value="P:regulation of cell shape"/>
    <property type="evidence" value="ECO:0007669"/>
    <property type="project" value="UniProtKB-KW"/>
</dbReference>
<protein>
    <recommendedName>
        <fullName evidence="6 19">UDP-N-acetylenolpyruvoylglucosamine reductase</fullName>
        <ecNumber evidence="5 19">1.3.1.98</ecNumber>
    </recommendedName>
    <alternativeName>
        <fullName evidence="17 19">UDP-N-acetylmuramate dehydrogenase</fullName>
    </alternativeName>
</protein>
<keyword evidence="16 19" id="KW-0961">Cell wall biogenesis/degradation</keyword>
<evidence type="ECO:0000256" key="11">
    <source>
        <dbReference type="ARBA" id="ARBA00022857"/>
    </source>
</evidence>
<dbReference type="SUPFAM" id="SSF56176">
    <property type="entry name" value="FAD-binding/transporter-associated domain-like"/>
    <property type="match status" value="1"/>
</dbReference>
<dbReference type="InterPro" id="IPR011601">
    <property type="entry name" value="MurB_C"/>
</dbReference>
<dbReference type="SUPFAM" id="SSF56194">
    <property type="entry name" value="Uridine diphospho-N-Acetylenolpyruvylglucosamine reductase, MurB, C-terminal domain"/>
    <property type="match status" value="1"/>
</dbReference>
<organism evidence="21 22">
    <name type="scientific">Desulfurella multipotens</name>
    <dbReference type="NCBI Taxonomy" id="79269"/>
    <lineage>
        <taxon>Bacteria</taxon>
        <taxon>Pseudomonadati</taxon>
        <taxon>Campylobacterota</taxon>
        <taxon>Desulfurellia</taxon>
        <taxon>Desulfurellales</taxon>
        <taxon>Desulfurellaceae</taxon>
        <taxon>Desulfurella</taxon>
    </lineage>
</organism>
<dbReference type="GO" id="GO:0071555">
    <property type="term" value="P:cell wall organization"/>
    <property type="evidence" value="ECO:0007669"/>
    <property type="project" value="UniProtKB-KW"/>
</dbReference>
<evidence type="ECO:0000256" key="15">
    <source>
        <dbReference type="ARBA" id="ARBA00023306"/>
    </source>
</evidence>
<evidence type="ECO:0000313" key="22">
    <source>
        <dbReference type="Proteomes" id="UP000199411"/>
    </source>
</evidence>
<keyword evidence="13 19" id="KW-0573">Peptidoglycan synthesis</keyword>
<keyword evidence="15 19" id="KW-0131">Cell cycle</keyword>
<dbReference type="HAMAP" id="MF_00037">
    <property type="entry name" value="MurB"/>
    <property type="match status" value="1"/>
</dbReference>
<evidence type="ECO:0000256" key="1">
    <source>
        <dbReference type="ARBA" id="ARBA00001974"/>
    </source>
</evidence>
<dbReference type="RefSeq" id="WP_159427501.1">
    <property type="nucleotide sequence ID" value="NZ_FMYU01000006.1"/>
</dbReference>
<proteinExistence type="inferred from homology"/>
<evidence type="ECO:0000256" key="9">
    <source>
        <dbReference type="ARBA" id="ARBA00022630"/>
    </source>
</evidence>
<dbReference type="InterPro" id="IPR003170">
    <property type="entry name" value="MurB"/>
</dbReference>
<dbReference type="Gene3D" id="3.90.78.10">
    <property type="entry name" value="UDP-N-acetylenolpyruvoylglucosamine reductase, C-terminal domain"/>
    <property type="match status" value="1"/>
</dbReference>
<evidence type="ECO:0000256" key="18">
    <source>
        <dbReference type="ARBA" id="ARBA00048914"/>
    </source>
</evidence>
<dbReference type="EMBL" id="FMYU01000006">
    <property type="protein sequence ID" value="SDC56721.1"/>
    <property type="molecule type" value="Genomic_DNA"/>
</dbReference>
<keyword evidence="10 19" id="KW-0274">FAD</keyword>
<evidence type="ECO:0000256" key="3">
    <source>
        <dbReference type="ARBA" id="ARBA00004496"/>
    </source>
</evidence>
<dbReference type="Gene3D" id="3.30.465.10">
    <property type="match status" value="1"/>
</dbReference>
<evidence type="ECO:0000256" key="12">
    <source>
        <dbReference type="ARBA" id="ARBA00022960"/>
    </source>
</evidence>
<evidence type="ECO:0000259" key="20">
    <source>
        <dbReference type="Pfam" id="PF02873"/>
    </source>
</evidence>
<evidence type="ECO:0000256" key="6">
    <source>
        <dbReference type="ARBA" id="ARBA00015188"/>
    </source>
</evidence>
<dbReference type="UniPathway" id="UPA00219"/>
<feature type="active site" evidence="19">
    <location>
        <position position="148"/>
    </location>
</feature>
<keyword evidence="14 19" id="KW-0560">Oxidoreductase</keyword>
<evidence type="ECO:0000256" key="19">
    <source>
        <dbReference type="HAMAP-Rule" id="MF_00037"/>
    </source>
</evidence>
<evidence type="ECO:0000256" key="2">
    <source>
        <dbReference type="ARBA" id="ARBA00003921"/>
    </source>
</evidence>
<dbReference type="PANTHER" id="PTHR21071:SF4">
    <property type="entry name" value="UDP-N-ACETYLENOLPYRUVOYLGLUCOSAMINE REDUCTASE"/>
    <property type="match status" value="1"/>
</dbReference>
<dbReference type="Proteomes" id="UP000199411">
    <property type="component" value="Unassembled WGS sequence"/>
</dbReference>
<reference evidence="22" key="1">
    <citation type="submission" date="2016-10" db="EMBL/GenBank/DDBJ databases">
        <authorList>
            <person name="Varghese N."/>
            <person name="Submissions S."/>
        </authorList>
    </citation>
    <scope>NUCLEOTIDE SEQUENCE [LARGE SCALE GENOMIC DNA]</scope>
    <source>
        <strain evidence="22">DSM 8415</strain>
    </source>
</reference>
<comment type="pathway">
    <text evidence="4 19">Cell wall biogenesis; peptidoglycan biosynthesis.</text>
</comment>
<dbReference type="NCBIfam" id="TIGR00179">
    <property type="entry name" value="murB"/>
    <property type="match status" value="1"/>
</dbReference>
<keyword evidence="12 19" id="KW-0133">Cell shape</keyword>
<dbReference type="GO" id="GO:0051301">
    <property type="term" value="P:cell division"/>
    <property type="evidence" value="ECO:0007669"/>
    <property type="project" value="UniProtKB-KW"/>
</dbReference>
<evidence type="ECO:0000313" key="21">
    <source>
        <dbReference type="EMBL" id="SDC56721.1"/>
    </source>
</evidence>
<sequence>MKQIKINTNLITSFKQNGTCTLNVIENMDDLHEIEQGKLVGEGSNIIIRNHQNLYKLSKTFSYVNIVDSLVIVGGSTKISLINKILIKNGLSGLEFLGGVPASIGGCVRMNAGAFGKSISDIFEYAICYNHDKGIYTIHKDNAYFSYRNSNFKDNVILEVGLRLKKSNYHDIITKLNENTKIRLSKAPLLRTFGSVFKNPPNMVAGKLIEECYLKGKIIGDAMICKKHANYIVNLNKATADDVLYLIDIIKNNVYKKFNVELEEEVVIL</sequence>
<dbReference type="GO" id="GO:0050660">
    <property type="term" value="F:flavin adenine dinucleotide binding"/>
    <property type="evidence" value="ECO:0007669"/>
    <property type="project" value="InterPro"/>
</dbReference>
<feature type="active site" evidence="19">
    <location>
        <position position="265"/>
    </location>
</feature>
<dbReference type="InterPro" id="IPR036318">
    <property type="entry name" value="FAD-bd_PCMH-like_sf"/>
</dbReference>
<dbReference type="AlphaFoldDB" id="A0A1G6MML9"/>
<feature type="active site" description="Proton donor" evidence="19">
    <location>
        <position position="195"/>
    </location>
</feature>
<keyword evidence="9 19" id="KW-0285">Flavoprotein</keyword>
<keyword evidence="11 19" id="KW-0521">NADP</keyword>
<accession>A0A1G6MML9</accession>
<evidence type="ECO:0000256" key="17">
    <source>
        <dbReference type="ARBA" id="ARBA00031026"/>
    </source>
</evidence>
<comment type="subcellular location">
    <subcellularLocation>
        <location evidence="3 19">Cytoplasm</location>
    </subcellularLocation>
</comment>
<dbReference type="InterPro" id="IPR016169">
    <property type="entry name" value="FAD-bd_PCMH_sub2"/>
</dbReference>
<evidence type="ECO:0000256" key="8">
    <source>
        <dbReference type="ARBA" id="ARBA00022618"/>
    </source>
</evidence>
<dbReference type="Pfam" id="PF02873">
    <property type="entry name" value="MurB_C"/>
    <property type="match status" value="1"/>
</dbReference>
<dbReference type="GO" id="GO:0009252">
    <property type="term" value="P:peptidoglycan biosynthetic process"/>
    <property type="evidence" value="ECO:0007669"/>
    <property type="project" value="UniProtKB-UniRule"/>
</dbReference>
<evidence type="ECO:0000256" key="7">
    <source>
        <dbReference type="ARBA" id="ARBA00022490"/>
    </source>
</evidence>
<evidence type="ECO:0000256" key="16">
    <source>
        <dbReference type="ARBA" id="ARBA00023316"/>
    </source>
</evidence>
<evidence type="ECO:0000256" key="14">
    <source>
        <dbReference type="ARBA" id="ARBA00023002"/>
    </source>
</evidence>
<gene>
    <name evidence="19" type="primary">murB</name>
    <name evidence="21" type="ORF">SAMN05660835_01038</name>
</gene>
<dbReference type="GO" id="GO:0008762">
    <property type="term" value="F:UDP-N-acetylmuramate dehydrogenase activity"/>
    <property type="evidence" value="ECO:0007669"/>
    <property type="project" value="UniProtKB-UniRule"/>
</dbReference>
<feature type="domain" description="UDP-N-acetylenolpyruvoylglucosamine reductase C-terminal" evidence="20">
    <location>
        <begin position="172"/>
        <end position="268"/>
    </location>
</feature>
<comment type="cofactor">
    <cofactor evidence="1 19">
        <name>FAD</name>
        <dbReference type="ChEBI" id="CHEBI:57692"/>
    </cofactor>
</comment>
<evidence type="ECO:0000256" key="13">
    <source>
        <dbReference type="ARBA" id="ARBA00022984"/>
    </source>
</evidence>
<dbReference type="OrthoDB" id="9804753at2"/>
<comment type="function">
    <text evidence="2 19">Cell wall formation.</text>
</comment>
<comment type="similarity">
    <text evidence="19">Belongs to the MurB family.</text>
</comment>
<keyword evidence="22" id="KW-1185">Reference proteome</keyword>
<evidence type="ECO:0000256" key="5">
    <source>
        <dbReference type="ARBA" id="ARBA00012518"/>
    </source>
</evidence>
<evidence type="ECO:0000256" key="10">
    <source>
        <dbReference type="ARBA" id="ARBA00022827"/>
    </source>
</evidence>
<dbReference type="PANTHER" id="PTHR21071">
    <property type="entry name" value="UDP-N-ACETYLENOLPYRUVOYLGLUCOSAMINE REDUCTASE"/>
    <property type="match status" value="1"/>
</dbReference>
<comment type="catalytic activity">
    <reaction evidence="18 19">
        <text>UDP-N-acetyl-alpha-D-muramate + NADP(+) = UDP-N-acetyl-3-O-(1-carboxyvinyl)-alpha-D-glucosamine + NADPH + H(+)</text>
        <dbReference type="Rhea" id="RHEA:12248"/>
        <dbReference type="ChEBI" id="CHEBI:15378"/>
        <dbReference type="ChEBI" id="CHEBI:57783"/>
        <dbReference type="ChEBI" id="CHEBI:58349"/>
        <dbReference type="ChEBI" id="CHEBI:68483"/>
        <dbReference type="ChEBI" id="CHEBI:70757"/>
        <dbReference type="EC" id="1.3.1.98"/>
    </reaction>
</comment>
<dbReference type="InterPro" id="IPR036635">
    <property type="entry name" value="MurB_C_sf"/>
</dbReference>
<dbReference type="GO" id="GO:0005829">
    <property type="term" value="C:cytosol"/>
    <property type="evidence" value="ECO:0007669"/>
    <property type="project" value="TreeGrafter"/>
</dbReference>